<dbReference type="AlphaFoldDB" id="A0A8S3V0Z6"/>
<evidence type="ECO:0000313" key="1">
    <source>
        <dbReference type="EMBL" id="CAG2251814.1"/>
    </source>
</evidence>
<dbReference type="EMBL" id="CAJPWZ010003100">
    <property type="protein sequence ID" value="CAG2251814.1"/>
    <property type="molecule type" value="Genomic_DNA"/>
</dbReference>
<dbReference type="OrthoDB" id="6187037at2759"/>
<reference evidence="1" key="1">
    <citation type="submission" date="2021-03" db="EMBL/GenBank/DDBJ databases">
        <authorList>
            <person name="Bekaert M."/>
        </authorList>
    </citation>
    <scope>NUCLEOTIDE SEQUENCE</scope>
</reference>
<sequence>MLNIIENIAGNSEVFQWGNAYNYNLNACKSKNQLLLAPSLYCTIGGHYDQGIESWTNVFRKVYKVQLTKAEANTEPLKCLVGELTNITGKWNLETIEMDCSVAFAWFLCREGIPEIFLKIMIRSIGLFKESSKYNKQETIQMEFSKATYQDSIITTDTRSTKPTYNETYGLVENSTAVYAVVNKIKTPENINETYTDAGYGEYDHLHDIQNRRIIHQENMYHSHGVPRNEEDQTYDSSNFAKGKCNDGNSLYDQSCSLVEGEYSYSTNKNPDNSKTMGIYDKIS</sequence>
<comment type="caution">
    <text evidence="1">The sequence shown here is derived from an EMBL/GenBank/DDBJ whole genome shotgun (WGS) entry which is preliminary data.</text>
</comment>
<keyword evidence="2" id="KW-1185">Reference proteome</keyword>
<proteinExistence type="predicted"/>
<accession>A0A8S3V0Z6</accession>
<organism evidence="1 2">
    <name type="scientific">Mytilus edulis</name>
    <name type="common">Blue mussel</name>
    <dbReference type="NCBI Taxonomy" id="6550"/>
    <lineage>
        <taxon>Eukaryota</taxon>
        <taxon>Metazoa</taxon>
        <taxon>Spiralia</taxon>
        <taxon>Lophotrochozoa</taxon>
        <taxon>Mollusca</taxon>
        <taxon>Bivalvia</taxon>
        <taxon>Autobranchia</taxon>
        <taxon>Pteriomorphia</taxon>
        <taxon>Mytilida</taxon>
        <taxon>Mytiloidea</taxon>
        <taxon>Mytilidae</taxon>
        <taxon>Mytilinae</taxon>
        <taxon>Mytilus</taxon>
    </lineage>
</organism>
<gene>
    <name evidence="1" type="ORF">MEDL_63431</name>
</gene>
<name>A0A8S3V0Z6_MYTED</name>
<dbReference type="Proteomes" id="UP000683360">
    <property type="component" value="Unassembled WGS sequence"/>
</dbReference>
<protein>
    <submittedName>
        <fullName evidence="1">Uncharacterized protein</fullName>
    </submittedName>
</protein>
<evidence type="ECO:0000313" key="2">
    <source>
        <dbReference type="Proteomes" id="UP000683360"/>
    </source>
</evidence>